<gene>
    <name evidence="8" type="ORF">GCM10022286_02320</name>
</gene>
<evidence type="ECO:0000313" key="9">
    <source>
        <dbReference type="Proteomes" id="UP001415169"/>
    </source>
</evidence>
<evidence type="ECO:0000256" key="2">
    <source>
        <dbReference type="ARBA" id="ARBA00022448"/>
    </source>
</evidence>
<dbReference type="InterPro" id="IPR058533">
    <property type="entry name" value="Cation_efflux_TM"/>
</dbReference>
<evidence type="ECO:0000313" key="8">
    <source>
        <dbReference type="EMBL" id="GAA4154566.1"/>
    </source>
</evidence>
<accession>A0ABP7ZDW5</accession>
<dbReference type="InterPro" id="IPR050291">
    <property type="entry name" value="CDF_Transporter"/>
</dbReference>
<evidence type="ECO:0000259" key="7">
    <source>
        <dbReference type="Pfam" id="PF01545"/>
    </source>
</evidence>
<feature type="transmembrane region" description="Helical" evidence="6">
    <location>
        <begin position="124"/>
        <end position="145"/>
    </location>
</feature>
<feature type="transmembrane region" description="Helical" evidence="6">
    <location>
        <begin position="20"/>
        <end position="40"/>
    </location>
</feature>
<keyword evidence="5 6" id="KW-0472">Membrane</keyword>
<dbReference type="PANTHER" id="PTHR43840">
    <property type="entry name" value="MITOCHONDRIAL METAL TRANSPORTER 1-RELATED"/>
    <property type="match status" value="1"/>
</dbReference>
<comment type="caution">
    <text evidence="8">The sequence shown here is derived from an EMBL/GenBank/DDBJ whole genome shotgun (WGS) entry which is preliminary data.</text>
</comment>
<dbReference type="Pfam" id="PF01545">
    <property type="entry name" value="Cation_efflux"/>
    <property type="match status" value="1"/>
</dbReference>
<dbReference type="EMBL" id="BAABBV010000001">
    <property type="protein sequence ID" value="GAA4154566.1"/>
    <property type="molecule type" value="Genomic_DNA"/>
</dbReference>
<name>A0ABP7ZDW5_9MICO</name>
<dbReference type="Gene3D" id="1.20.1510.10">
    <property type="entry name" value="Cation efflux protein transmembrane domain"/>
    <property type="match status" value="1"/>
</dbReference>
<feature type="transmembrane region" description="Helical" evidence="6">
    <location>
        <begin position="46"/>
        <end position="67"/>
    </location>
</feature>
<evidence type="ECO:0000256" key="4">
    <source>
        <dbReference type="ARBA" id="ARBA00022989"/>
    </source>
</evidence>
<feature type="domain" description="Cation efflux protein transmembrane" evidence="7">
    <location>
        <begin position="20"/>
        <end position="219"/>
    </location>
</feature>
<feature type="transmembrane region" description="Helical" evidence="6">
    <location>
        <begin position="190"/>
        <end position="211"/>
    </location>
</feature>
<evidence type="ECO:0000256" key="5">
    <source>
        <dbReference type="ARBA" id="ARBA00023136"/>
    </source>
</evidence>
<dbReference type="InterPro" id="IPR027469">
    <property type="entry name" value="Cation_efflux_TMD_sf"/>
</dbReference>
<dbReference type="SUPFAM" id="SSF161111">
    <property type="entry name" value="Cation efflux protein transmembrane domain-like"/>
    <property type="match status" value="1"/>
</dbReference>
<keyword evidence="4 6" id="KW-1133">Transmembrane helix</keyword>
<keyword evidence="2" id="KW-0813">Transport</keyword>
<evidence type="ECO:0000256" key="6">
    <source>
        <dbReference type="SAM" id="Phobius"/>
    </source>
</evidence>
<evidence type="ECO:0000256" key="1">
    <source>
        <dbReference type="ARBA" id="ARBA00004141"/>
    </source>
</evidence>
<keyword evidence="9" id="KW-1185">Reference proteome</keyword>
<reference evidence="8" key="1">
    <citation type="journal article" date="2014" name="Int. J. Syst. Evol. Microbiol.">
        <title>Complete genome of a new Firmicutes species belonging to the dominant human colonic microbiota ('Ruminococcus bicirculans') reveals two chromosomes and a selective capacity to utilize plant glucans.</title>
        <authorList>
            <consortium name="NISC Comparative Sequencing Program"/>
            <person name="Wegmann U."/>
            <person name="Louis P."/>
            <person name="Goesmann A."/>
            <person name="Henrissat B."/>
            <person name="Duncan S.H."/>
            <person name="Flint H.J."/>
        </authorList>
    </citation>
    <scope>NUCLEOTIDE SEQUENCE</scope>
    <source>
        <strain evidence="8">JCM 17590</strain>
    </source>
</reference>
<comment type="subcellular location">
    <subcellularLocation>
        <location evidence="1">Membrane</location>
        <topology evidence="1">Multi-pass membrane protein</topology>
    </subcellularLocation>
</comment>
<reference evidence="8" key="2">
    <citation type="submission" date="2023-12" db="EMBL/GenBank/DDBJ databases">
        <authorList>
            <person name="Sun Q."/>
            <person name="Inoue M."/>
        </authorList>
    </citation>
    <scope>NUCLEOTIDE SEQUENCE</scope>
    <source>
        <strain evidence="8">JCM 17590</strain>
    </source>
</reference>
<dbReference type="Proteomes" id="UP001415169">
    <property type="component" value="Unassembled WGS sequence"/>
</dbReference>
<dbReference type="PANTHER" id="PTHR43840:SF15">
    <property type="entry name" value="MITOCHONDRIAL METAL TRANSPORTER 1-RELATED"/>
    <property type="match status" value="1"/>
</dbReference>
<feature type="transmembrane region" description="Helical" evidence="6">
    <location>
        <begin position="88"/>
        <end position="112"/>
    </location>
</feature>
<organism evidence="8 9">
    <name type="scientific">Gryllotalpicola daejeonensis</name>
    <dbReference type="NCBI Taxonomy" id="993087"/>
    <lineage>
        <taxon>Bacteria</taxon>
        <taxon>Bacillati</taxon>
        <taxon>Actinomycetota</taxon>
        <taxon>Actinomycetes</taxon>
        <taxon>Micrococcales</taxon>
        <taxon>Microbacteriaceae</taxon>
        <taxon>Gryllotalpicola</taxon>
    </lineage>
</organism>
<proteinExistence type="predicted"/>
<feature type="transmembrane region" description="Helical" evidence="6">
    <location>
        <begin position="157"/>
        <end position="178"/>
    </location>
</feature>
<sequence>MTAMGREDTAADIRAERRVLTASLLGAGVLGAAAVVWGLIADAGALVFDGVYTLAGIALSAASLLASRAAASAPSRRFPFGKQAAVPIAVLIQGAALGGTLLYAAVTAVQTIVAGGSRASQTVLLAYGLLSAVYSALLVLALRQLARRSDLARAEIVGWRAGTVLSLVVTVGGAAGLALERTAFRSLGVFIDPALVLIAVAIVAAMPVQLVRAGLHELLEGAPPPDVLARIERVVDEARTAFGLPTPLVRSTKLGRRLYVEVDFVVPHDRWNVDAEDHVRRAIVDRLHELPFDVWASVELTTDDDLAL</sequence>
<evidence type="ECO:0000256" key="3">
    <source>
        <dbReference type="ARBA" id="ARBA00022692"/>
    </source>
</evidence>
<keyword evidence="3 6" id="KW-0812">Transmembrane</keyword>
<protein>
    <submittedName>
        <fullName evidence="8">Cation diffusion facilitator family transporter</fullName>
    </submittedName>
</protein>